<keyword evidence="2" id="KW-0732">Signal</keyword>
<comment type="caution">
    <text evidence="5">Lacks conserved residue(s) required for the propagation of feature annotation.</text>
</comment>
<dbReference type="Gene3D" id="2.10.70.10">
    <property type="entry name" value="Complement Module, domain 1"/>
    <property type="match status" value="3"/>
</dbReference>
<dbReference type="SUPFAM" id="SSF57535">
    <property type="entry name" value="Complement control module/SCR domain"/>
    <property type="match status" value="3"/>
</dbReference>
<dbReference type="PROSITE" id="PS50923">
    <property type="entry name" value="SUSHI"/>
    <property type="match status" value="3"/>
</dbReference>
<dbReference type="InterPro" id="IPR035976">
    <property type="entry name" value="Sushi/SCR/CCP_sf"/>
</dbReference>
<dbReference type="CDD" id="cd00033">
    <property type="entry name" value="CCP"/>
    <property type="match status" value="3"/>
</dbReference>
<keyword evidence="3" id="KW-0677">Repeat</keyword>
<reference evidence="7 8" key="1">
    <citation type="submission" date="2014-04" db="EMBL/GenBank/DDBJ databases">
        <title>Genome evolution of avian class.</title>
        <authorList>
            <person name="Zhang G."/>
            <person name="Li C."/>
        </authorList>
    </citation>
    <scope>NUCLEOTIDE SEQUENCE [LARGE SCALE GENOMIC DNA]</scope>
    <source>
        <strain evidence="7">BGI_N336</strain>
    </source>
</reference>
<organism evidence="7 8">
    <name type="scientific">Phalacrocorax carbo</name>
    <name type="common">Great cormorant</name>
    <name type="synonym">Pelecanus carbo</name>
    <dbReference type="NCBI Taxonomy" id="9209"/>
    <lineage>
        <taxon>Eukaryota</taxon>
        <taxon>Metazoa</taxon>
        <taxon>Chordata</taxon>
        <taxon>Craniata</taxon>
        <taxon>Vertebrata</taxon>
        <taxon>Euteleostomi</taxon>
        <taxon>Archelosauria</taxon>
        <taxon>Archosauria</taxon>
        <taxon>Dinosauria</taxon>
        <taxon>Saurischia</taxon>
        <taxon>Theropoda</taxon>
        <taxon>Coelurosauria</taxon>
        <taxon>Aves</taxon>
        <taxon>Neognathae</taxon>
        <taxon>Neoaves</taxon>
        <taxon>Aequornithes</taxon>
        <taxon>Suliformes</taxon>
        <taxon>Phalacrocoracidae</taxon>
        <taxon>Phalacrocorax</taxon>
    </lineage>
</organism>
<evidence type="ECO:0000313" key="8">
    <source>
        <dbReference type="Proteomes" id="UP000053238"/>
    </source>
</evidence>
<evidence type="ECO:0000256" key="2">
    <source>
        <dbReference type="ARBA" id="ARBA00022729"/>
    </source>
</evidence>
<evidence type="ECO:0000259" key="6">
    <source>
        <dbReference type="PROSITE" id="PS50923"/>
    </source>
</evidence>
<dbReference type="InterPro" id="IPR000436">
    <property type="entry name" value="Sushi_SCR_CCP_dom"/>
</dbReference>
<gene>
    <name evidence="7" type="ORF">N336_09012</name>
</gene>
<evidence type="ECO:0000256" key="5">
    <source>
        <dbReference type="PROSITE-ProRule" id="PRU00302"/>
    </source>
</evidence>
<dbReference type="SMART" id="SM00032">
    <property type="entry name" value="CCP"/>
    <property type="match status" value="3"/>
</dbReference>
<keyword evidence="8" id="KW-1185">Reference proteome</keyword>
<feature type="domain" description="Sushi" evidence="6">
    <location>
        <begin position="65"/>
        <end position="124"/>
    </location>
</feature>
<evidence type="ECO:0000256" key="4">
    <source>
        <dbReference type="ARBA" id="ARBA00023157"/>
    </source>
</evidence>
<dbReference type="Pfam" id="PF00084">
    <property type="entry name" value="Sushi"/>
    <property type="match status" value="3"/>
</dbReference>
<sequence>QCVEPPAIDNGMHNGTKGTSFVQGSAVVYQCKDGFTLAGAATLHCEADNLLRGVWSNPAPECRATQCPLPRIQNGKREHITRYSYRPGDTVSFVCNTGYMLQGSRTSMCRADFRWSPPLPVCKKGKFRPCPMPPKVHNGNHDGQGTGFFTMGTPVTYTCDPGYYLVGNPVVTCRASGNWSQP</sequence>
<dbReference type="Proteomes" id="UP000053238">
    <property type="component" value="Unassembled WGS sequence"/>
</dbReference>
<keyword evidence="4 5" id="KW-1015">Disulfide bond</keyword>
<evidence type="ECO:0000256" key="1">
    <source>
        <dbReference type="ARBA" id="ARBA00022659"/>
    </source>
</evidence>
<dbReference type="PANTHER" id="PTHR45656">
    <property type="entry name" value="PROTEIN CBR-CLEC-78"/>
    <property type="match status" value="1"/>
</dbReference>
<feature type="non-terminal residue" evidence="7">
    <location>
        <position position="182"/>
    </location>
</feature>
<feature type="domain" description="Sushi" evidence="6">
    <location>
        <begin position="1"/>
        <end position="64"/>
    </location>
</feature>
<dbReference type="FunFam" id="2.10.70.10:FF:000014">
    <property type="entry name" value="Membrane cofactor protein"/>
    <property type="match status" value="1"/>
</dbReference>
<dbReference type="EMBL" id="KL416012">
    <property type="protein sequence ID" value="KFW81271.1"/>
    <property type="molecule type" value="Genomic_DNA"/>
</dbReference>
<feature type="disulfide bond" evidence="5">
    <location>
        <begin position="2"/>
        <end position="45"/>
    </location>
</feature>
<name>A0A093PXY2_PHACA</name>
<feature type="disulfide bond" evidence="5">
    <location>
        <begin position="130"/>
        <end position="173"/>
    </location>
</feature>
<feature type="non-terminal residue" evidence="7">
    <location>
        <position position="1"/>
    </location>
</feature>
<accession>A0A093PXY2</accession>
<keyword evidence="1 5" id="KW-0768">Sushi</keyword>
<keyword evidence="7" id="KW-0675">Receptor</keyword>
<dbReference type="PANTHER" id="PTHR45656:SF4">
    <property type="entry name" value="PROTEIN CBR-CLEC-78"/>
    <property type="match status" value="1"/>
</dbReference>
<protein>
    <submittedName>
        <fullName evidence="7">Complement receptor type 2</fullName>
    </submittedName>
</protein>
<evidence type="ECO:0000313" key="7">
    <source>
        <dbReference type="EMBL" id="KFW81271.1"/>
    </source>
</evidence>
<proteinExistence type="predicted"/>
<feature type="domain" description="Sushi" evidence="6">
    <location>
        <begin position="128"/>
        <end position="182"/>
    </location>
</feature>
<evidence type="ECO:0000256" key="3">
    <source>
        <dbReference type="ARBA" id="ARBA00022737"/>
    </source>
</evidence>
<dbReference type="InterPro" id="IPR051277">
    <property type="entry name" value="SEZ6_CSMD_C4BPB_Regulators"/>
</dbReference>
<feature type="disulfide bond" evidence="5">
    <location>
        <begin position="95"/>
        <end position="122"/>
    </location>
</feature>
<dbReference type="AlphaFoldDB" id="A0A093PXY2"/>